<evidence type="ECO:0000313" key="1">
    <source>
        <dbReference type="EMBL" id="MCI4391693.1"/>
    </source>
</evidence>
<dbReference type="EMBL" id="CM040476">
    <property type="protein sequence ID" value="MCI4391693.1"/>
    <property type="molecule type" value="Genomic_DNA"/>
</dbReference>
<protein>
    <submittedName>
        <fullName evidence="1">Uncharacterized protein</fullName>
    </submittedName>
</protein>
<name>A0ACC5XK54_PANGG</name>
<gene>
    <name evidence="1" type="ORF">PGIGA_G00137420</name>
</gene>
<evidence type="ECO:0000313" key="2">
    <source>
        <dbReference type="Proteomes" id="UP000829447"/>
    </source>
</evidence>
<dbReference type="Proteomes" id="UP000829447">
    <property type="component" value="Linkage Group LG23"/>
</dbReference>
<reference evidence="1 2" key="1">
    <citation type="journal article" date="2022" name="bioRxiv">
        <title>An ancient truncated duplication of the anti-Mullerian hormone receptor type 2 gene is a potential conserved master sex determinant in the Pangasiidae catfish family.</title>
        <authorList>
            <person name="Wen M."/>
            <person name="Pan Q."/>
            <person name="Jouanno E."/>
            <person name="Montfort J."/>
            <person name="Zahm M."/>
            <person name="Cabau C."/>
            <person name="Klopp C."/>
            <person name="Iampietro C."/>
            <person name="Roques C."/>
            <person name="Bouchez O."/>
            <person name="Castinel A."/>
            <person name="Donnadieu C."/>
            <person name="Parrinello H."/>
            <person name="Poncet C."/>
            <person name="Belmonte E."/>
            <person name="Gautier V."/>
            <person name="Avarre J.-C."/>
            <person name="Dugue R."/>
            <person name="Gustiano R."/>
            <person name="Ha T.T.T."/>
            <person name="Campet M."/>
            <person name="Sriphairoj K."/>
            <person name="Ribolli J."/>
            <person name="de Almeida F.L."/>
            <person name="Desvignes T."/>
            <person name="Postlethwait J.H."/>
            <person name="Bucao C.F."/>
            <person name="Robinson-Rechavi M."/>
            <person name="Bobe J."/>
            <person name="Herpin A."/>
            <person name="Guiguen Y."/>
        </authorList>
    </citation>
    <scope>NUCLEOTIDE SEQUENCE [LARGE SCALE GENOMIC DNA]</scope>
    <source>
        <strain evidence="1">YG-Dec2019</strain>
    </source>
</reference>
<organism evidence="1 2">
    <name type="scientific">Pangasianodon gigas</name>
    <name type="common">Mekong giant catfish</name>
    <name type="synonym">Pangasius gigas</name>
    <dbReference type="NCBI Taxonomy" id="30993"/>
    <lineage>
        <taxon>Eukaryota</taxon>
        <taxon>Metazoa</taxon>
        <taxon>Chordata</taxon>
        <taxon>Craniata</taxon>
        <taxon>Vertebrata</taxon>
        <taxon>Euteleostomi</taxon>
        <taxon>Actinopterygii</taxon>
        <taxon>Neopterygii</taxon>
        <taxon>Teleostei</taxon>
        <taxon>Ostariophysi</taxon>
        <taxon>Siluriformes</taxon>
        <taxon>Pangasiidae</taxon>
        <taxon>Pangasianodon</taxon>
    </lineage>
</organism>
<proteinExistence type="predicted"/>
<keyword evidence="2" id="KW-1185">Reference proteome</keyword>
<comment type="caution">
    <text evidence="1">The sequence shown here is derived from an EMBL/GenBank/DDBJ whole genome shotgun (WGS) entry which is preliminary data.</text>
</comment>
<accession>A0ACC5XK54</accession>
<sequence length="19" mass="2381">MIRHAYLDQKVQAICWYLE</sequence>